<evidence type="ECO:0000256" key="1">
    <source>
        <dbReference type="ARBA" id="ARBA00010062"/>
    </source>
</evidence>
<comment type="similarity">
    <text evidence="1">Belongs to the leucine-binding protein family.</text>
</comment>
<evidence type="ECO:0000259" key="4">
    <source>
        <dbReference type="Pfam" id="PF13458"/>
    </source>
</evidence>
<dbReference type="SUPFAM" id="SSF48452">
    <property type="entry name" value="TPR-like"/>
    <property type="match status" value="1"/>
</dbReference>
<organism evidence="5 6">
    <name type="scientific">Halobacteriovorax marinus (strain ATCC BAA-682 / DSM 15412 / SJ)</name>
    <name type="common">Bacteriovorax marinus</name>
    <dbReference type="NCBI Taxonomy" id="862908"/>
    <lineage>
        <taxon>Bacteria</taxon>
        <taxon>Pseudomonadati</taxon>
        <taxon>Bdellovibrionota</taxon>
        <taxon>Bacteriovoracia</taxon>
        <taxon>Bacteriovoracales</taxon>
        <taxon>Halobacteriovoraceae</taxon>
        <taxon>Halobacteriovorax</taxon>
    </lineage>
</organism>
<dbReference type="RefSeq" id="WP_014245760.1">
    <property type="nucleotide sequence ID" value="NC_016620.1"/>
</dbReference>
<dbReference type="AlphaFoldDB" id="E1X0G4"/>
<evidence type="ECO:0000313" key="6">
    <source>
        <dbReference type="Proteomes" id="UP000008963"/>
    </source>
</evidence>
<evidence type="ECO:0000256" key="2">
    <source>
        <dbReference type="ARBA" id="ARBA00022729"/>
    </source>
</evidence>
<dbReference type="PATRIC" id="fig|862908.3.peg.3096"/>
<sequence>MKKIISIVALIVLCSCSGISLLSGSDPSDLYTEKFLTFINAVKEDYKKGQSEIALKKLQGYQTETLLPTEKALRRNLIGVINFGEKNYEQAIYNFGLALSSSRLDKNLTAQIHLNLASSHYKMGYLDRAFSTLSITDFRSLDTQEAKKFHKLNYSIANELEKPSSAMRSLIWFLSSIDSLSALKSEPMYEKLMGSFFQLEENQKRRLLQEFEDEPFLVVGYLGYLEAEKLYYKGKKDEAKDLLEWVDDRYNKFQEISLLVTNFKFRLDNFTKMNPHSIGVILPRSGDKVEFGKRALIGIDNGIRELNNKFEGKPPFEIFVKDSEGSGVVGAYRVKELVEKNYVSVIIGGLFSSEATKEYLEARKHGVFFISLSQIYLPKEEKNHLLLEIPGSVESLVDNLFSPKMLAHFGKKAAVIYPDSDRGRAYVDEFWRKAKIHDVKVTGVKTYDKSKTDHRETIQKLLGLKYKREREEELAIMEDIHALEKNHSMRRIQNLKPIIDFDWVFVPAFPNEALQLIPSFTYYDAFNLNIIGGPSWRSTSMSKESHKLGSLYFVGDDFSIKDNTFINKFIDRYKVRPRLIEIRAYDAFKVISSVLSETSPGTRDELEMLIRNKENLSGITGKWTLNDGVWIKTMVPLKLRRGKIEDVILQNNEEPKSTL</sequence>
<gene>
    <name evidence="5" type="ordered locus">BMS_3240</name>
</gene>
<dbReference type="KEGG" id="bmx:BMS_3240"/>
<dbReference type="InterPro" id="IPR028082">
    <property type="entry name" value="Peripla_BP_I"/>
</dbReference>
<dbReference type="PROSITE" id="PS51257">
    <property type="entry name" value="PROKAR_LIPOPROTEIN"/>
    <property type="match status" value="1"/>
</dbReference>
<dbReference type="Gene3D" id="1.25.40.10">
    <property type="entry name" value="Tetratricopeptide repeat domain"/>
    <property type="match status" value="1"/>
</dbReference>
<name>E1X0G4_HALMS</name>
<protein>
    <submittedName>
        <fullName evidence="5">Membrane protein</fullName>
    </submittedName>
</protein>
<feature type="signal peptide" evidence="3">
    <location>
        <begin position="1"/>
        <end position="24"/>
    </location>
</feature>
<evidence type="ECO:0000313" key="5">
    <source>
        <dbReference type="EMBL" id="CBW27990.1"/>
    </source>
</evidence>
<dbReference type="Proteomes" id="UP000008963">
    <property type="component" value="Chromosome"/>
</dbReference>
<feature type="chain" id="PRO_5003154325" evidence="3">
    <location>
        <begin position="25"/>
        <end position="659"/>
    </location>
</feature>
<feature type="domain" description="Leucine-binding protein" evidence="4">
    <location>
        <begin position="277"/>
        <end position="463"/>
    </location>
</feature>
<keyword evidence="6" id="KW-1185">Reference proteome</keyword>
<evidence type="ECO:0000256" key="3">
    <source>
        <dbReference type="SAM" id="SignalP"/>
    </source>
</evidence>
<dbReference type="HOGENOM" id="CLU_416065_0_0_7"/>
<dbReference type="InterPro" id="IPR051010">
    <property type="entry name" value="BCAA_transport"/>
</dbReference>
<dbReference type="eggNOG" id="COG0683">
    <property type="taxonomic scope" value="Bacteria"/>
</dbReference>
<dbReference type="OrthoDB" id="5288294at2"/>
<dbReference type="InterPro" id="IPR011990">
    <property type="entry name" value="TPR-like_helical_dom_sf"/>
</dbReference>
<dbReference type="EMBL" id="FQ312005">
    <property type="protein sequence ID" value="CBW27990.1"/>
    <property type="molecule type" value="Genomic_DNA"/>
</dbReference>
<dbReference type="InterPro" id="IPR028081">
    <property type="entry name" value="Leu-bd"/>
</dbReference>
<proteinExistence type="inferred from homology"/>
<dbReference type="Pfam" id="PF13458">
    <property type="entry name" value="Peripla_BP_6"/>
    <property type="match status" value="1"/>
</dbReference>
<dbReference type="STRING" id="862908.BMS_3240"/>
<dbReference type="PANTHER" id="PTHR30483">
    <property type="entry name" value="LEUCINE-SPECIFIC-BINDING PROTEIN"/>
    <property type="match status" value="1"/>
</dbReference>
<dbReference type="PANTHER" id="PTHR30483:SF6">
    <property type="entry name" value="PERIPLASMIC BINDING PROTEIN OF ABC TRANSPORTER FOR NATURAL AMINO ACIDS"/>
    <property type="match status" value="1"/>
</dbReference>
<keyword evidence="2 3" id="KW-0732">Signal</keyword>
<dbReference type="SUPFAM" id="SSF53822">
    <property type="entry name" value="Periplasmic binding protein-like I"/>
    <property type="match status" value="1"/>
</dbReference>
<accession>E1X0G4</accession>
<dbReference type="Gene3D" id="3.40.50.2300">
    <property type="match status" value="2"/>
</dbReference>
<reference evidence="6" key="1">
    <citation type="journal article" date="2013" name="ISME J.">
        <title>A small predatory core genome in the divergent marine Bacteriovorax marinus SJ and the terrestrial Bdellovibrio bacteriovorus.</title>
        <authorList>
            <person name="Crossman L.C."/>
            <person name="Chen H."/>
            <person name="Cerdeno-Tarraga A.M."/>
            <person name="Brooks K."/>
            <person name="Quail M.A."/>
            <person name="Pineiro S.A."/>
            <person name="Hobley L."/>
            <person name="Sockett R.E."/>
            <person name="Bentley S.D."/>
            <person name="Parkhill J."/>
            <person name="Williams H.N."/>
            <person name="Stine O.C."/>
        </authorList>
    </citation>
    <scope>NUCLEOTIDE SEQUENCE [LARGE SCALE GENOMIC DNA]</scope>
    <source>
        <strain evidence="6">ATCC BAA-682 / DSM 15412 / SJ</strain>
    </source>
</reference>